<dbReference type="RefSeq" id="WP_224864232.1">
    <property type="nucleotide sequence ID" value="NZ_JAYJJT010000009.1"/>
</dbReference>
<reference evidence="4 5" key="1">
    <citation type="submission" date="2023-12" db="EMBL/GenBank/DDBJ databases">
        <title>Description of new species of Mycobacterium terrae complex isolated from sewage at the Sao Paulo Zoological Park Foundation in Brazil.</title>
        <authorList>
            <person name="Romagnoli C.L."/>
            <person name="Conceicao E.C."/>
            <person name="Machado E."/>
            <person name="Barreto L.B.P.F."/>
            <person name="Sharma A."/>
            <person name="Silva N.M."/>
            <person name="Marques L.E."/>
            <person name="Juliana M.A."/>
            <person name="Lourenco M.C.S."/>
            <person name="Digiampietri L.A."/>
            <person name="Suffys P.N."/>
            <person name="Viana-Niero C."/>
        </authorList>
    </citation>
    <scope>NUCLEOTIDE SEQUENCE [LARGE SCALE GENOMIC DNA]</scope>
    <source>
        <strain evidence="4 5">MYC123</strain>
    </source>
</reference>
<dbReference type="Gene3D" id="1.10.10.60">
    <property type="entry name" value="Homeodomain-like"/>
    <property type="match status" value="2"/>
</dbReference>
<evidence type="ECO:0000259" key="3">
    <source>
        <dbReference type="PROSITE" id="PS50977"/>
    </source>
</evidence>
<keyword evidence="5" id="KW-1185">Reference proteome</keyword>
<feature type="DNA-binding region" description="H-T-H motif" evidence="2">
    <location>
        <begin position="256"/>
        <end position="275"/>
    </location>
</feature>
<accession>A0ABU5YIX3</accession>
<comment type="caution">
    <text evidence="4">The sequence shown here is derived from an EMBL/GenBank/DDBJ whole genome shotgun (WGS) entry which is preliminary data.</text>
</comment>
<evidence type="ECO:0000256" key="1">
    <source>
        <dbReference type="ARBA" id="ARBA00023125"/>
    </source>
</evidence>
<gene>
    <name evidence="4" type="ORF">KV112_09700</name>
</gene>
<name>A0ABU5YIX3_9MYCO</name>
<feature type="domain" description="HTH tetR-type" evidence="3">
    <location>
        <begin position="24"/>
        <end position="84"/>
    </location>
</feature>
<evidence type="ECO:0000313" key="5">
    <source>
        <dbReference type="Proteomes" id="UP001299046"/>
    </source>
</evidence>
<dbReference type="PROSITE" id="PS50977">
    <property type="entry name" value="HTH_TETR_2"/>
    <property type="match status" value="2"/>
</dbReference>
<feature type="DNA-binding region" description="H-T-H motif" evidence="2">
    <location>
        <begin position="47"/>
        <end position="66"/>
    </location>
</feature>
<evidence type="ECO:0000313" key="4">
    <source>
        <dbReference type="EMBL" id="MEB3050002.1"/>
    </source>
</evidence>
<dbReference type="Pfam" id="PF00440">
    <property type="entry name" value="TetR_N"/>
    <property type="match status" value="2"/>
</dbReference>
<dbReference type="Gene3D" id="1.10.357.10">
    <property type="entry name" value="Tetracycline Repressor, domain 2"/>
    <property type="match status" value="2"/>
</dbReference>
<dbReference type="SUPFAM" id="SSF46689">
    <property type="entry name" value="Homeodomain-like"/>
    <property type="match status" value="2"/>
</dbReference>
<feature type="domain" description="HTH tetR-type" evidence="3">
    <location>
        <begin position="233"/>
        <end position="293"/>
    </location>
</feature>
<dbReference type="PANTHER" id="PTHR30055:SF237">
    <property type="entry name" value="TRANSCRIPTIONAL REPRESSOR MCE3R"/>
    <property type="match status" value="1"/>
</dbReference>
<dbReference type="PRINTS" id="PR00455">
    <property type="entry name" value="HTHTETR"/>
</dbReference>
<dbReference type="InterPro" id="IPR050109">
    <property type="entry name" value="HTH-type_TetR-like_transc_reg"/>
</dbReference>
<dbReference type="Proteomes" id="UP001299046">
    <property type="component" value="Unassembled WGS sequence"/>
</dbReference>
<evidence type="ECO:0000256" key="2">
    <source>
        <dbReference type="PROSITE-ProRule" id="PRU00335"/>
    </source>
</evidence>
<organism evidence="4 5">
    <name type="scientific">[Mycobacterium] zoologicum</name>
    <dbReference type="NCBI Taxonomy" id="2872311"/>
    <lineage>
        <taxon>Bacteria</taxon>
        <taxon>Bacillati</taxon>
        <taxon>Actinomycetota</taxon>
        <taxon>Actinomycetes</taxon>
        <taxon>Mycobacteriales</taxon>
        <taxon>Mycobacteriaceae</taxon>
        <taxon>Mycolicibacter</taxon>
    </lineage>
</organism>
<dbReference type="EMBL" id="JAYJJT010000009">
    <property type="protein sequence ID" value="MEB3050002.1"/>
    <property type="molecule type" value="Genomic_DNA"/>
</dbReference>
<protein>
    <submittedName>
        <fullName evidence="4">TetR/AcrR family transcriptional regulator</fullName>
    </submittedName>
</protein>
<dbReference type="InterPro" id="IPR001647">
    <property type="entry name" value="HTH_TetR"/>
</dbReference>
<sequence length="426" mass="47020">MVITLGATNDPTGPASARIRRRPKDRKAQITRAAAETFSSQGYVAANMESIAAKVGISAPALYRHYPNKYEMFSVVVRMLGEHLVDCTAFVDDVSDAEMQNDAAAVLDRVVDALISSAIRDQEASGLYRWHQRYLQPDDEAALMAQIIRVNRRLQRPLLVMRPKLSRWERWTLSAGLLSVTGSVIGHRLDIRDTEIRPLLLKAARDLAATELPKQGAVEVPQPAVWRIFTPAAGPYEALLHSAILLFGRKGYTETSVTEIAEAVGVPASGVYRYFSSKSDILTTGLQRAMDRFAGEMSAIAGVFVEPKETLSRLTQAYVATVFANPELTAVHDTERVNLGPAERELLRDSERVFVDTWAKPLMETRPELSRMQAQFLVHALTEVVADIGRVTRQTNLAGKVDQPVDSDYAQACLRALMESIVLGSS</sequence>
<proteinExistence type="predicted"/>
<keyword evidence="1 2" id="KW-0238">DNA-binding</keyword>
<dbReference type="InterPro" id="IPR009057">
    <property type="entry name" value="Homeodomain-like_sf"/>
</dbReference>
<dbReference type="PANTHER" id="PTHR30055">
    <property type="entry name" value="HTH-TYPE TRANSCRIPTIONAL REGULATOR RUTR"/>
    <property type="match status" value="1"/>
</dbReference>